<keyword evidence="2" id="KW-1185">Reference proteome</keyword>
<geneLocation type="plasmid" evidence="1 2">
    <name>unnamed1</name>
</geneLocation>
<organism evidence="1 2">
    <name type="scientific">Sphingopyxis macrogoltabida</name>
    <name type="common">Sphingomonas macrogoltabidus</name>
    <dbReference type="NCBI Taxonomy" id="33050"/>
    <lineage>
        <taxon>Bacteria</taxon>
        <taxon>Pseudomonadati</taxon>
        <taxon>Pseudomonadota</taxon>
        <taxon>Alphaproteobacteria</taxon>
        <taxon>Sphingomonadales</taxon>
        <taxon>Sphingomonadaceae</taxon>
        <taxon>Sphingopyxis</taxon>
    </lineage>
</organism>
<accession>A0AAC9AZ52</accession>
<reference evidence="2" key="1">
    <citation type="submission" date="2015-11" db="EMBL/GenBank/DDBJ databases">
        <title>Complete genome sequence of a polyethylene-glycol degrader Sphingopyxis macrogoltabida 203N (NBRC 111659).</title>
        <authorList>
            <person name="Yoshiyuki O."/>
            <person name="Shouta N."/>
            <person name="Nagata Y."/>
            <person name="Numata M."/>
            <person name="Tsuchikane K."/>
            <person name="Hosoyama A."/>
            <person name="Yamazoe A."/>
            <person name="Tsuda M."/>
            <person name="Fujita N."/>
            <person name="Kawai F."/>
        </authorList>
    </citation>
    <scope>NUCLEOTIDE SEQUENCE [LARGE SCALE GENOMIC DNA]</scope>
    <source>
        <strain evidence="2">203N</strain>
        <plasmid evidence="2">unnamed1</plasmid>
    </source>
</reference>
<gene>
    <name evidence="1" type="ORF">ATM17_30185</name>
</gene>
<evidence type="ECO:0000313" key="1">
    <source>
        <dbReference type="EMBL" id="AMU92530.1"/>
    </source>
</evidence>
<proteinExistence type="predicted"/>
<dbReference type="AlphaFoldDB" id="A0AAC9AZ52"/>
<reference evidence="1 2" key="2">
    <citation type="journal article" date="2016" name="Genome Announc.">
        <title>Complete Genome Sequence of Sphingopyxis macrogoltabida Strain 203N (NBRC 111659), a Polyethylene Glycol Degrader.</title>
        <authorList>
            <person name="Ohtsubo Y."/>
            <person name="Nonoyama S."/>
            <person name="Nagata Y."/>
            <person name="Numata M."/>
            <person name="Tsuchikane K."/>
            <person name="Hosoyama A."/>
            <person name="Yamazoe A."/>
            <person name="Tsuda M."/>
            <person name="Fujita N."/>
            <person name="Kawai F."/>
        </authorList>
    </citation>
    <scope>NUCLEOTIDE SEQUENCE [LARGE SCALE GENOMIC DNA]</scope>
    <source>
        <strain evidence="1 2">203N</strain>
    </source>
</reference>
<name>A0AAC9AZ52_SPHMC</name>
<sequence>MLGVEARATEVLLYRAGVIAQLGLSAHLLDVGFDDQWCAKHIRQDIAKALAYANASGLDWERAEMLRLADTLSPYWKWNRIAIWHRGRPDDGGFALEEVTILLLALLDQVRAVTGHRVYRSDRCRAESG</sequence>
<keyword evidence="1" id="KW-0614">Plasmid</keyword>
<dbReference type="Proteomes" id="UP000076088">
    <property type="component" value="Plasmid unnamed1"/>
</dbReference>
<protein>
    <submittedName>
        <fullName evidence="1">Uncharacterized protein</fullName>
    </submittedName>
</protein>
<evidence type="ECO:0000313" key="2">
    <source>
        <dbReference type="Proteomes" id="UP000076088"/>
    </source>
</evidence>
<dbReference type="EMBL" id="CP013345">
    <property type="protein sequence ID" value="AMU92530.1"/>
    <property type="molecule type" value="Genomic_DNA"/>
</dbReference>